<dbReference type="RefSeq" id="XP_027615680.1">
    <property type="nucleotide sequence ID" value="XM_027759879.1"/>
</dbReference>
<dbReference type="EMBL" id="BFAD01000006">
    <property type="protein sequence ID" value="GBE84767.1"/>
    <property type="molecule type" value="Genomic_DNA"/>
</dbReference>
<proteinExistence type="predicted"/>
<dbReference type="Proteomes" id="UP000287166">
    <property type="component" value="Unassembled WGS sequence"/>
</dbReference>
<keyword evidence="2" id="KW-1185">Reference proteome</keyword>
<comment type="caution">
    <text evidence="1">The sequence shown here is derived from an EMBL/GenBank/DDBJ whole genome shotgun (WGS) entry which is preliminary data.</text>
</comment>
<dbReference type="AlphaFoldDB" id="A0A401GRB1"/>
<evidence type="ECO:0000313" key="1">
    <source>
        <dbReference type="EMBL" id="GBE84767.1"/>
    </source>
</evidence>
<evidence type="ECO:0000313" key="2">
    <source>
        <dbReference type="Proteomes" id="UP000287166"/>
    </source>
</evidence>
<dbReference type="GeneID" id="38781684"/>
<protein>
    <submittedName>
        <fullName evidence="1">Uncharacterized protein</fullName>
    </submittedName>
</protein>
<dbReference type="InParanoid" id="A0A401GRB1"/>
<name>A0A401GRB1_9APHY</name>
<reference evidence="1 2" key="1">
    <citation type="journal article" date="2018" name="Sci. Rep.">
        <title>Genome sequence of the cauliflower mushroom Sparassis crispa (Hanabiratake) and its association with beneficial usage.</title>
        <authorList>
            <person name="Kiyama R."/>
            <person name="Furutani Y."/>
            <person name="Kawaguchi K."/>
            <person name="Nakanishi T."/>
        </authorList>
    </citation>
    <scope>NUCLEOTIDE SEQUENCE [LARGE SCALE GENOMIC DNA]</scope>
</reference>
<gene>
    <name evidence="1" type="ORF">SCP_0607470</name>
</gene>
<accession>A0A401GRB1</accession>
<organism evidence="1 2">
    <name type="scientific">Sparassis crispa</name>
    <dbReference type="NCBI Taxonomy" id="139825"/>
    <lineage>
        <taxon>Eukaryota</taxon>
        <taxon>Fungi</taxon>
        <taxon>Dikarya</taxon>
        <taxon>Basidiomycota</taxon>
        <taxon>Agaricomycotina</taxon>
        <taxon>Agaricomycetes</taxon>
        <taxon>Polyporales</taxon>
        <taxon>Sparassidaceae</taxon>
        <taxon>Sparassis</taxon>
    </lineage>
</organism>
<sequence length="170" mass="18490">MSFYKLLPSIKLYIFSRVFRAKPITALPFDDEDKVVAESQKNAFADVTEILRDASMEDEDAATEVAVPSGLTAEGIQESEEAVISSGSVPDPAVTSPCPCAPRPELIQLSDFPLDTVYDPLFERNEDVPLIGLGLMGLPEHIKDTSTISDSLDSPCASYFTHNRIPGNVL</sequence>